<name>A0A8J3QJC6_9ACTN</name>
<gene>
    <name evidence="2" type="ORF">Rhe02_85000</name>
</gene>
<dbReference type="InterPro" id="IPR016181">
    <property type="entry name" value="Acyl_CoA_acyltransferase"/>
</dbReference>
<protein>
    <recommendedName>
        <fullName evidence="1">N-acetyltransferase domain-containing protein</fullName>
    </recommendedName>
</protein>
<dbReference type="EMBL" id="BONY01000094">
    <property type="protein sequence ID" value="GIH10433.1"/>
    <property type="molecule type" value="Genomic_DNA"/>
</dbReference>
<evidence type="ECO:0000313" key="2">
    <source>
        <dbReference type="EMBL" id="GIH10433.1"/>
    </source>
</evidence>
<feature type="domain" description="N-acetyltransferase" evidence="1">
    <location>
        <begin position="1"/>
        <end position="126"/>
    </location>
</feature>
<reference evidence="2" key="1">
    <citation type="submission" date="2021-01" db="EMBL/GenBank/DDBJ databases">
        <title>Whole genome shotgun sequence of Rhizocola hellebori NBRC 109834.</title>
        <authorList>
            <person name="Komaki H."/>
            <person name="Tamura T."/>
        </authorList>
    </citation>
    <scope>NUCLEOTIDE SEQUENCE</scope>
    <source>
        <strain evidence="2">NBRC 109834</strain>
    </source>
</reference>
<dbReference type="InterPro" id="IPR000182">
    <property type="entry name" value="GNAT_dom"/>
</dbReference>
<dbReference type="InterPro" id="IPR053144">
    <property type="entry name" value="Acetyltransferase_Butenolide"/>
</dbReference>
<dbReference type="AlphaFoldDB" id="A0A8J3QJC6"/>
<dbReference type="Proteomes" id="UP000612899">
    <property type="component" value="Unassembled WGS sequence"/>
</dbReference>
<evidence type="ECO:0000259" key="1">
    <source>
        <dbReference type="PROSITE" id="PS51186"/>
    </source>
</evidence>
<keyword evidence="3" id="KW-1185">Reference proteome</keyword>
<dbReference type="SUPFAM" id="SSF55729">
    <property type="entry name" value="Acyl-CoA N-acyltransferases (Nat)"/>
    <property type="match status" value="1"/>
</dbReference>
<dbReference type="GO" id="GO:0016747">
    <property type="term" value="F:acyltransferase activity, transferring groups other than amino-acyl groups"/>
    <property type="evidence" value="ECO:0007669"/>
    <property type="project" value="InterPro"/>
</dbReference>
<dbReference type="PANTHER" id="PTHR43233">
    <property type="entry name" value="FAMILY N-ACETYLTRANSFERASE, PUTATIVE (AFU_ORTHOLOGUE AFUA_6G03350)-RELATED"/>
    <property type="match status" value="1"/>
</dbReference>
<comment type="caution">
    <text evidence="2">The sequence shown here is derived from an EMBL/GenBank/DDBJ whole genome shotgun (WGS) entry which is preliminary data.</text>
</comment>
<sequence length="126" mass="14199">MELFAGQWWTAGRRRDEVEDMLRGSSLVFALIDTSIDRLVGFARVITDGVYLAMVLDVIVPEDRRGTGLGRTLLDSIINHPQVGSVRSVELICQPNLVPFYQRWGFTDQVGQSRLMRRTSDSVLTS</sequence>
<accession>A0A8J3QJC6</accession>
<dbReference type="PANTHER" id="PTHR43233:SF1">
    <property type="entry name" value="FAMILY N-ACETYLTRANSFERASE, PUTATIVE (AFU_ORTHOLOGUE AFUA_6G03350)-RELATED"/>
    <property type="match status" value="1"/>
</dbReference>
<proteinExistence type="predicted"/>
<organism evidence="2 3">
    <name type="scientific">Rhizocola hellebori</name>
    <dbReference type="NCBI Taxonomy" id="1392758"/>
    <lineage>
        <taxon>Bacteria</taxon>
        <taxon>Bacillati</taxon>
        <taxon>Actinomycetota</taxon>
        <taxon>Actinomycetes</taxon>
        <taxon>Micromonosporales</taxon>
        <taxon>Micromonosporaceae</taxon>
        <taxon>Rhizocola</taxon>
    </lineage>
</organism>
<dbReference type="Gene3D" id="3.40.630.30">
    <property type="match status" value="1"/>
</dbReference>
<dbReference type="PROSITE" id="PS51186">
    <property type="entry name" value="GNAT"/>
    <property type="match status" value="1"/>
</dbReference>
<dbReference type="Pfam" id="PF13673">
    <property type="entry name" value="Acetyltransf_10"/>
    <property type="match status" value="1"/>
</dbReference>
<evidence type="ECO:0000313" key="3">
    <source>
        <dbReference type="Proteomes" id="UP000612899"/>
    </source>
</evidence>